<dbReference type="Proteomes" id="UP000245959">
    <property type="component" value="Unassembled WGS sequence"/>
</dbReference>
<dbReference type="AlphaFoldDB" id="A0A2U1AP49"/>
<dbReference type="SUPFAM" id="SSF46785">
    <property type="entry name" value="Winged helix' DNA-binding domain"/>
    <property type="match status" value="1"/>
</dbReference>
<dbReference type="GO" id="GO:0003700">
    <property type="term" value="F:DNA-binding transcription factor activity"/>
    <property type="evidence" value="ECO:0007669"/>
    <property type="project" value="InterPro"/>
</dbReference>
<dbReference type="CDD" id="cd07377">
    <property type="entry name" value="WHTH_GntR"/>
    <property type="match status" value="1"/>
</dbReference>
<proteinExistence type="predicted"/>
<keyword evidence="3" id="KW-0804">Transcription</keyword>
<dbReference type="Gene3D" id="3.40.50.2300">
    <property type="match status" value="2"/>
</dbReference>
<gene>
    <name evidence="5" type="ORF">C8D82_12848</name>
</gene>
<dbReference type="Gene3D" id="1.10.10.10">
    <property type="entry name" value="Winged helix-like DNA-binding domain superfamily/Winged helix DNA-binding domain"/>
    <property type="match status" value="1"/>
</dbReference>
<evidence type="ECO:0000256" key="1">
    <source>
        <dbReference type="ARBA" id="ARBA00023015"/>
    </source>
</evidence>
<dbReference type="InterPro" id="IPR036390">
    <property type="entry name" value="WH_DNA-bd_sf"/>
</dbReference>
<accession>A0A2U1AP49</accession>
<feature type="domain" description="HTH gntR-type" evidence="4">
    <location>
        <begin position="3"/>
        <end position="71"/>
    </location>
</feature>
<dbReference type="OrthoDB" id="9803256at2"/>
<keyword evidence="1" id="KW-0805">Transcription regulation</keyword>
<evidence type="ECO:0000259" key="4">
    <source>
        <dbReference type="PROSITE" id="PS50949"/>
    </source>
</evidence>
<evidence type="ECO:0000256" key="3">
    <source>
        <dbReference type="ARBA" id="ARBA00023163"/>
    </source>
</evidence>
<keyword evidence="2 5" id="KW-0238">DNA-binding</keyword>
<dbReference type="GeneID" id="78296485"/>
<name>A0A2U1AP49_9BACT</name>
<evidence type="ECO:0000256" key="2">
    <source>
        <dbReference type="ARBA" id="ARBA00023125"/>
    </source>
</evidence>
<dbReference type="InterPro" id="IPR036388">
    <property type="entry name" value="WH-like_DNA-bd_sf"/>
</dbReference>
<evidence type="ECO:0000313" key="6">
    <source>
        <dbReference type="Proteomes" id="UP000245959"/>
    </source>
</evidence>
<comment type="caution">
    <text evidence="5">The sequence shown here is derived from an EMBL/GenBank/DDBJ whole genome shotgun (WGS) entry which is preliminary data.</text>
</comment>
<dbReference type="PANTHER" id="PTHR44846">
    <property type="entry name" value="MANNOSYL-D-GLYCERATE TRANSPORT/METABOLISM SYSTEM REPRESSOR MNGR-RELATED"/>
    <property type="match status" value="1"/>
</dbReference>
<protein>
    <submittedName>
        <fullName evidence="5">DNA-binding GntR family transcriptional regulator</fullName>
    </submittedName>
</protein>
<dbReference type="InterPro" id="IPR028082">
    <property type="entry name" value="Peripla_BP_I"/>
</dbReference>
<dbReference type="EMBL" id="QEKH01000028">
    <property type="protein sequence ID" value="PVY38148.1"/>
    <property type="molecule type" value="Genomic_DNA"/>
</dbReference>
<dbReference type="InterPro" id="IPR000524">
    <property type="entry name" value="Tscrpt_reg_HTH_GntR"/>
</dbReference>
<dbReference type="PANTHER" id="PTHR44846:SF1">
    <property type="entry name" value="MANNOSYL-D-GLYCERATE TRANSPORT_METABOLISM SYSTEM REPRESSOR MNGR-RELATED"/>
    <property type="match status" value="1"/>
</dbReference>
<dbReference type="SMART" id="SM00345">
    <property type="entry name" value="HTH_GNTR"/>
    <property type="match status" value="1"/>
</dbReference>
<dbReference type="GO" id="GO:0045892">
    <property type="term" value="P:negative regulation of DNA-templated transcription"/>
    <property type="evidence" value="ECO:0007669"/>
    <property type="project" value="TreeGrafter"/>
</dbReference>
<reference evidence="5 6" key="1">
    <citation type="submission" date="2018-04" db="EMBL/GenBank/DDBJ databases">
        <title>Genomic Encyclopedia of Type Strains, Phase IV (KMG-IV): sequencing the most valuable type-strain genomes for metagenomic binning, comparative biology and taxonomic classification.</title>
        <authorList>
            <person name="Goeker M."/>
        </authorList>
    </citation>
    <scope>NUCLEOTIDE SEQUENCE [LARGE SCALE GENOMIC DNA]</scope>
    <source>
        <strain evidence="5 6">DSM 14823</strain>
    </source>
</reference>
<dbReference type="GO" id="GO:0003677">
    <property type="term" value="F:DNA binding"/>
    <property type="evidence" value="ECO:0007669"/>
    <property type="project" value="UniProtKB-KW"/>
</dbReference>
<organism evidence="5 6">
    <name type="scientific">Victivallis vadensis</name>
    <dbReference type="NCBI Taxonomy" id="172901"/>
    <lineage>
        <taxon>Bacteria</taxon>
        <taxon>Pseudomonadati</taxon>
        <taxon>Lentisphaerota</taxon>
        <taxon>Lentisphaeria</taxon>
        <taxon>Victivallales</taxon>
        <taxon>Victivallaceae</taxon>
        <taxon>Victivallis</taxon>
    </lineage>
</organism>
<dbReference type="RefSeq" id="WP_116885201.1">
    <property type="nucleotide sequence ID" value="NZ_CABMMC010000033.1"/>
</dbReference>
<keyword evidence="6" id="KW-1185">Reference proteome</keyword>
<sequence length="345" mass="39044">MPGNGYLFVYETLLAKIKQRVLTPGMQLDSEVELARQLSVSRMTVRKALVRLEEEGHIFRRSGIGTFVKAPTPLEAAGQRLEIGIEASLEGNPRPFSLKILAEAQQACARCNCNLRLLSLEELLAGERIDAAFFASLEPEYFPQAVQLARRIPTLLLNRITDLPELSYVAVDYAEATRRIVRRMLGDGDRTVLFVGSAAANFGYAPRMRELGYRQAHDELGVRINEELILPGDVDLCRQLAERMIRLRPDFLFVCYEYLVTYVYAAVESALPRLEKPVYLFCFDDIVDSFSLSRGAVSCGRMPFNDMCGRAIRYLSGRVRKEVPEETIHEIFPMSYVITECPFLI</sequence>
<evidence type="ECO:0000313" key="5">
    <source>
        <dbReference type="EMBL" id="PVY38148.1"/>
    </source>
</evidence>
<dbReference type="Pfam" id="PF00392">
    <property type="entry name" value="GntR"/>
    <property type="match status" value="1"/>
</dbReference>
<dbReference type="PRINTS" id="PR00035">
    <property type="entry name" value="HTHGNTR"/>
</dbReference>
<dbReference type="InterPro" id="IPR050679">
    <property type="entry name" value="Bact_HTH_transcr_reg"/>
</dbReference>
<dbReference type="SUPFAM" id="SSF53822">
    <property type="entry name" value="Periplasmic binding protein-like I"/>
    <property type="match status" value="1"/>
</dbReference>
<dbReference type="PROSITE" id="PS50949">
    <property type="entry name" value="HTH_GNTR"/>
    <property type="match status" value="1"/>
</dbReference>